<name>A0A0E9SPR7_ANGAN</name>
<dbReference type="EMBL" id="GBXM01073216">
    <property type="protein sequence ID" value="JAH35361.1"/>
    <property type="molecule type" value="Transcribed_RNA"/>
</dbReference>
<dbReference type="AlphaFoldDB" id="A0A0E9SPR7"/>
<proteinExistence type="predicted"/>
<sequence length="44" mass="5278">MYRFREVREHLGVDGFKHKKQGTTTYKSTQNIKTSDQQIYLTSR</sequence>
<reference evidence="1" key="2">
    <citation type="journal article" date="2015" name="Fish Shellfish Immunol.">
        <title>Early steps in the European eel (Anguilla anguilla)-Vibrio vulnificus interaction in the gills: Role of the RtxA13 toxin.</title>
        <authorList>
            <person name="Callol A."/>
            <person name="Pajuelo D."/>
            <person name="Ebbesson L."/>
            <person name="Teles M."/>
            <person name="MacKenzie S."/>
            <person name="Amaro C."/>
        </authorList>
    </citation>
    <scope>NUCLEOTIDE SEQUENCE</scope>
</reference>
<accession>A0A0E9SPR7</accession>
<evidence type="ECO:0000313" key="1">
    <source>
        <dbReference type="EMBL" id="JAH43281.1"/>
    </source>
</evidence>
<reference evidence="1" key="1">
    <citation type="submission" date="2014-11" db="EMBL/GenBank/DDBJ databases">
        <authorList>
            <person name="Amaro Gonzalez C."/>
        </authorList>
    </citation>
    <scope>NUCLEOTIDE SEQUENCE</scope>
</reference>
<protein>
    <submittedName>
        <fullName evidence="1">Uncharacterized protein</fullName>
    </submittedName>
</protein>
<dbReference type="EMBL" id="GBXM01065296">
    <property type="protein sequence ID" value="JAH43281.1"/>
    <property type="molecule type" value="Transcribed_RNA"/>
</dbReference>
<organism evidence="1">
    <name type="scientific">Anguilla anguilla</name>
    <name type="common">European freshwater eel</name>
    <name type="synonym">Muraena anguilla</name>
    <dbReference type="NCBI Taxonomy" id="7936"/>
    <lineage>
        <taxon>Eukaryota</taxon>
        <taxon>Metazoa</taxon>
        <taxon>Chordata</taxon>
        <taxon>Craniata</taxon>
        <taxon>Vertebrata</taxon>
        <taxon>Euteleostomi</taxon>
        <taxon>Actinopterygii</taxon>
        <taxon>Neopterygii</taxon>
        <taxon>Teleostei</taxon>
        <taxon>Anguilliformes</taxon>
        <taxon>Anguillidae</taxon>
        <taxon>Anguilla</taxon>
    </lineage>
</organism>